<feature type="binding site" evidence="9">
    <location>
        <position position="482"/>
    </location>
    <ligand>
        <name>substrate</name>
    </ligand>
</feature>
<dbReference type="AlphaFoldDB" id="A0ABD3H192"/>
<dbReference type="PANTHER" id="PTHR31352">
    <property type="entry name" value="BETA-AMYLASE 1, CHLOROPLASTIC"/>
    <property type="match status" value="1"/>
</dbReference>
<dbReference type="EC" id="3.2.1.2" evidence="3 10"/>
<feature type="region of interest" description="Disordered" evidence="11">
    <location>
        <begin position="14"/>
        <end position="40"/>
    </location>
</feature>
<comment type="similarity">
    <text evidence="2 10">Belongs to the glycosyl hydrolase 14 family.</text>
</comment>
<feature type="binding site" evidence="9">
    <location>
        <position position="440"/>
    </location>
    <ligand>
        <name>substrate</name>
    </ligand>
</feature>
<evidence type="ECO:0000256" key="5">
    <source>
        <dbReference type="ARBA" id="ARBA00023277"/>
    </source>
</evidence>
<dbReference type="PANTHER" id="PTHR31352:SF31">
    <property type="entry name" value="BETA-AMYLASE 1, CHLOROPLASTIC"/>
    <property type="match status" value="1"/>
</dbReference>
<evidence type="ECO:0000256" key="1">
    <source>
        <dbReference type="ARBA" id="ARBA00000546"/>
    </source>
</evidence>
<feature type="binding site" evidence="9">
    <location>
        <position position="562"/>
    </location>
    <ligand>
        <name>substrate</name>
    </ligand>
</feature>
<keyword evidence="13" id="KW-1185">Reference proteome</keyword>
<protein>
    <recommendedName>
        <fullName evidence="3 10">Beta-amylase</fullName>
        <ecNumber evidence="3 10">3.2.1.2</ecNumber>
    </recommendedName>
</protein>
<dbReference type="Gene3D" id="3.20.20.80">
    <property type="entry name" value="Glycosidases"/>
    <property type="match status" value="1"/>
</dbReference>
<evidence type="ECO:0000256" key="11">
    <source>
        <dbReference type="SAM" id="MobiDB-lite"/>
    </source>
</evidence>
<dbReference type="PRINTS" id="PR00750">
    <property type="entry name" value="BETAAMYLASE"/>
</dbReference>
<feature type="compositionally biased region" description="Low complexity" evidence="11">
    <location>
        <begin position="19"/>
        <end position="35"/>
    </location>
</feature>
<evidence type="ECO:0000256" key="4">
    <source>
        <dbReference type="ARBA" id="ARBA00022801"/>
    </source>
</evidence>
<dbReference type="Proteomes" id="UP001633002">
    <property type="component" value="Unassembled WGS sequence"/>
</dbReference>
<comment type="caution">
    <text evidence="12">The sequence shown here is derived from an EMBL/GenBank/DDBJ whole genome shotgun (WGS) entry which is preliminary data.</text>
</comment>
<proteinExistence type="inferred from homology"/>
<evidence type="ECO:0000313" key="13">
    <source>
        <dbReference type="Proteomes" id="UP001633002"/>
    </source>
</evidence>
<feature type="binding site" evidence="9">
    <location>
        <position position="239"/>
    </location>
    <ligand>
        <name>substrate</name>
    </ligand>
</feature>
<feature type="binding site" evidence="9">
    <location>
        <position position="231"/>
    </location>
    <ligand>
        <name>substrate</name>
    </ligand>
</feature>
<feature type="binding site" evidence="9">
    <location>
        <position position="191"/>
    </location>
    <ligand>
        <name>substrate</name>
    </ligand>
</feature>
<dbReference type="PRINTS" id="PR00842">
    <property type="entry name" value="GLHYDLASE14B"/>
</dbReference>
<sequence length="620" mass="68642">MAAACSVVGPSTFWGTGRSSVAVPEESSSSTSSSSIDGPTRVRCIIQGSNLGSVPGQRSTKDFEVSLTASPFSSPAISPPSTSSPSADEWWRTQSSRGCARPDGFDMRMFGTATVEGETTMGVDWEVGASSWVEHHLEETSTSRGTSGGVPVFVMLPLDSVNMNNSVNRKRAMNAGFLALKSAGVEGIMMDVWWGIVEKDGPMKYNWSGYVDLINMAKKHGLKVQCVMSFHQCGGNVGDSCNIPLPPWVVEEIKKNDDLVYTDKYGNRNYEYLSLGCDDLPVLKGRTPVQAYSDFMRSFRDTFKDLLGDTIIEIQVGMGPAGELRYPGYPEQNGRWRFPGIGEFQCYDKYMVANLKCAAEAIGKPAWGNGGPSDAGDYNRWPDETTFFSRDGGWKTAYGEFFLTWYSEMLLKHGERILSSGAGIFRGTGAVLSGKVAGIHWHYGTRSHAAELTAGYYNTRYRDGYTPIARMFGRHGVTLNFTCIEMKDEEQPPQAACSPESLLRQVTVASRAAGVRLAGENALPRFDQSAYNQIVQKSRLRFNLHGETSEDHEPMCAFTYLRMSENLFQADNWRLFVGFVRHMQEGRTFQPWEQGHQDSESQVHATRPLVQEAAQALMYH</sequence>
<dbReference type="InterPro" id="IPR001371">
    <property type="entry name" value="Glyco_hydro_14B_pln"/>
</dbReference>
<comment type="catalytic activity">
    <reaction evidence="1 10">
        <text>Hydrolysis of (1-&gt;4)-alpha-D-glucosidic linkages in polysaccharides so as to remove successive maltose units from the non-reducing ends of the chains.</text>
        <dbReference type="EC" id="3.2.1.2"/>
    </reaction>
</comment>
<evidence type="ECO:0000256" key="3">
    <source>
        <dbReference type="ARBA" id="ARBA00012594"/>
    </source>
</evidence>
<feature type="binding site" evidence="9">
    <location>
        <position position="435"/>
    </location>
    <ligand>
        <name>substrate</name>
    </ligand>
</feature>
<reference evidence="12 13" key="1">
    <citation type="submission" date="2024-09" db="EMBL/GenBank/DDBJ databases">
        <title>Chromosome-scale assembly of Riccia sorocarpa.</title>
        <authorList>
            <person name="Paukszto L."/>
        </authorList>
    </citation>
    <scope>NUCLEOTIDE SEQUENCE [LARGE SCALE GENOMIC DNA]</scope>
    <source>
        <strain evidence="12">LP-2024</strain>
        <tissue evidence="12">Aerial parts of the thallus</tissue>
    </source>
</reference>
<feature type="binding site" evidence="9">
    <location>
        <begin position="521"/>
        <end position="522"/>
    </location>
    <ligand>
        <name>substrate</name>
    </ligand>
</feature>
<dbReference type="GO" id="GO:0016161">
    <property type="term" value="F:beta-amylase activity"/>
    <property type="evidence" value="ECO:0007669"/>
    <property type="project" value="UniProtKB-EC"/>
</dbReference>
<evidence type="ECO:0000256" key="2">
    <source>
        <dbReference type="ARBA" id="ARBA00005652"/>
    </source>
</evidence>
<dbReference type="PROSITE" id="PS00506">
    <property type="entry name" value="BETA_AMYLASE_1"/>
    <property type="match status" value="1"/>
</dbReference>
<evidence type="ECO:0000256" key="10">
    <source>
        <dbReference type="RuleBase" id="RU000509"/>
    </source>
</evidence>
<dbReference type="EMBL" id="JBJQOH010000006">
    <property type="protein sequence ID" value="KAL3685153.1"/>
    <property type="molecule type" value="Genomic_DNA"/>
</dbReference>
<dbReference type="InterPro" id="IPR001554">
    <property type="entry name" value="Glyco_hydro_14"/>
</dbReference>
<name>A0ABD3H192_9MARC</name>
<organism evidence="12 13">
    <name type="scientific">Riccia sorocarpa</name>
    <dbReference type="NCBI Taxonomy" id="122646"/>
    <lineage>
        <taxon>Eukaryota</taxon>
        <taxon>Viridiplantae</taxon>
        <taxon>Streptophyta</taxon>
        <taxon>Embryophyta</taxon>
        <taxon>Marchantiophyta</taxon>
        <taxon>Marchantiopsida</taxon>
        <taxon>Marchantiidae</taxon>
        <taxon>Marchantiales</taxon>
        <taxon>Ricciaceae</taxon>
        <taxon>Riccia</taxon>
    </lineage>
</organism>
<dbReference type="GO" id="GO:0000272">
    <property type="term" value="P:polysaccharide catabolic process"/>
    <property type="evidence" value="ECO:0007669"/>
    <property type="project" value="UniProtKB-KW"/>
</dbReference>
<evidence type="ECO:0000256" key="9">
    <source>
        <dbReference type="PIRSR" id="PIRSR601554-2"/>
    </source>
</evidence>
<gene>
    <name evidence="12" type="ORF">R1sor_003175</name>
</gene>
<dbReference type="InterPro" id="IPR018238">
    <property type="entry name" value="Glyco_hydro_14_CS"/>
</dbReference>
<evidence type="ECO:0000256" key="7">
    <source>
        <dbReference type="ARBA" id="ARBA00023326"/>
    </source>
</evidence>
<feature type="active site" description="Proton acceptor" evidence="8">
    <location>
        <position position="520"/>
    </location>
</feature>
<feature type="active site" description="Proton donor" evidence="8">
    <location>
        <position position="323"/>
    </location>
</feature>
<evidence type="ECO:0000256" key="6">
    <source>
        <dbReference type="ARBA" id="ARBA00023295"/>
    </source>
</evidence>
<dbReference type="SUPFAM" id="SSF51445">
    <property type="entry name" value="(Trans)glycosidases"/>
    <property type="match status" value="1"/>
</dbReference>
<dbReference type="Pfam" id="PF01373">
    <property type="entry name" value="Glyco_hydro_14"/>
    <property type="match status" value="1"/>
</dbReference>
<evidence type="ECO:0000256" key="8">
    <source>
        <dbReference type="PIRSR" id="PIRSR601554-1"/>
    </source>
</evidence>
<accession>A0ABD3H192</accession>
<keyword evidence="4 10" id="KW-0378">Hydrolase</keyword>
<keyword evidence="7 10" id="KW-0624">Polysaccharide degradation</keyword>
<evidence type="ECO:0000313" key="12">
    <source>
        <dbReference type="EMBL" id="KAL3685153.1"/>
    </source>
</evidence>
<keyword evidence="5 10" id="KW-0119">Carbohydrate metabolism</keyword>
<dbReference type="InterPro" id="IPR017853">
    <property type="entry name" value="GH"/>
</dbReference>
<feature type="region of interest" description="Disordered" evidence="11">
    <location>
        <begin position="70"/>
        <end position="90"/>
    </location>
</feature>
<keyword evidence="6 10" id="KW-0326">Glycosidase</keyword>
<feature type="compositionally biased region" description="Low complexity" evidence="11">
    <location>
        <begin position="70"/>
        <end position="87"/>
    </location>
</feature>